<dbReference type="EMBL" id="CP053661">
    <property type="protein sequence ID" value="QKD81122.1"/>
    <property type="molecule type" value="Genomic_DNA"/>
</dbReference>
<evidence type="ECO:0000313" key="1">
    <source>
        <dbReference type="EMBL" id="QKD81122.1"/>
    </source>
</evidence>
<dbReference type="KEGG" id="theu:HPC62_02080"/>
<gene>
    <name evidence="1" type="ORF">HPC62_02080</name>
</gene>
<accession>A0A6M8B520</accession>
<dbReference type="Proteomes" id="UP000505210">
    <property type="component" value="Chromosome"/>
</dbReference>
<proteinExistence type="predicted"/>
<name>A0A6M8B520_9CYAN</name>
<organism evidence="1 2">
    <name type="scientific">Thermoleptolyngbya sichuanensis A183</name>
    <dbReference type="NCBI Taxonomy" id="2737172"/>
    <lineage>
        <taxon>Bacteria</taxon>
        <taxon>Bacillati</taxon>
        <taxon>Cyanobacteriota</taxon>
        <taxon>Cyanophyceae</taxon>
        <taxon>Oculatellales</taxon>
        <taxon>Oculatellaceae</taxon>
        <taxon>Thermoleptolyngbya</taxon>
        <taxon>Thermoleptolyngbya sichuanensis</taxon>
    </lineage>
</organism>
<evidence type="ECO:0000313" key="2">
    <source>
        <dbReference type="Proteomes" id="UP000505210"/>
    </source>
</evidence>
<protein>
    <submittedName>
        <fullName evidence="1">Uncharacterized protein</fullName>
    </submittedName>
</protein>
<sequence>MTLQSRRAAKTATRPNRNRRFKDPIDDFILAARAILEGIASRIAHRPFLSPRFSTDFAW</sequence>
<reference evidence="1 2" key="1">
    <citation type="submission" date="2020-05" db="EMBL/GenBank/DDBJ databases">
        <title>Complete genome sequence of of a novel Thermoleptolyngbya strain isolated from hot springs of Ganzi, Sichuan China.</title>
        <authorList>
            <person name="Tang J."/>
            <person name="Daroch M."/>
            <person name="Li L."/>
            <person name="Waleron K."/>
            <person name="Waleron M."/>
            <person name="Waleron M."/>
        </authorList>
    </citation>
    <scope>NUCLEOTIDE SEQUENCE [LARGE SCALE GENOMIC DNA]</scope>
    <source>
        <strain evidence="1 2">PKUAC-SCTA183</strain>
    </source>
</reference>
<keyword evidence="2" id="KW-1185">Reference proteome</keyword>
<dbReference type="AlphaFoldDB" id="A0A6M8B520"/>
<dbReference type="RefSeq" id="WP_172353537.1">
    <property type="nucleotide sequence ID" value="NZ_CP053661.1"/>
</dbReference>